<dbReference type="Pfam" id="PF01081">
    <property type="entry name" value="Aldolase"/>
    <property type="match status" value="1"/>
</dbReference>
<dbReference type="Proteomes" id="UP000070069">
    <property type="component" value="Unassembled WGS sequence"/>
</dbReference>
<comment type="caution">
    <text evidence="6">The sequence shown here is derived from an EMBL/GenBank/DDBJ whole genome shotgun (WGS) entry which is preliminary data.</text>
</comment>
<name>A0A139JQC2_9MOLU</name>
<keyword evidence="4" id="KW-0456">Lyase</keyword>
<dbReference type="PATRIC" id="fig|203274.3.peg.472"/>
<dbReference type="GO" id="GO:0016829">
    <property type="term" value="F:lyase activity"/>
    <property type="evidence" value="ECO:0007669"/>
    <property type="project" value="UniProtKB-KW"/>
</dbReference>
<comment type="similarity">
    <text evidence="2">Belongs to the KHG/KDPG aldolase family.</text>
</comment>
<dbReference type="CDD" id="cd00452">
    <property type="entry name" value="KDPG_aldolase"/>
    <property type="match status" value="1"/>
</dbReference>
<sequence>MENIKKNISKLQQNPISVIVRTKTFQNAQKILKNTIENGFVFAEITLTIPNAFELIKETKKKYPQIMIGAGTVLNLEEAKKAVQSGANYLVSPIYNKEILKWSLKEDKLYIPGVMTINEMYNVTKNGAKIFKLYPSTFLSPQTLKLIQQPFPQFKILATGGIDLNNIESYFKAGVLAVGITGQLGGISQIVDEEEIKKLSIKYINIMKKILKERGNYHIK</sequence>
<dbReference type="OrthoDB" id="9802667at2"/>
<dbReference type="PANTHER" id="PTHR30246">
    <property type="entry name" value="2-KETO-3-DEOXY-6-PHOSPHOGLUCONATE ALDOLASE"/>
    <property type="match status" value="1"/>
</dbReference>
<evidence type="ECO:0000313" key="7">
    <source>
        <dbReference type="Proteomes" id="UP000070069"/>
    </source>
</evidence>
<gene>
    <name evidence="6" type="ORF">AXA84_0317</name>
</gene>
<evidence type="ECO:0000256" key="2">
    <source>
        <dbReference type="ARBA" id="ARBA00006906"/>
    </source>
</evidence>
<evidence type="ECO:0000256" key="3">
    <source>
        <dbReference type="ARBA" id="ARBA00011233"/>
    </source>
</evidence>
<evidence type="ECO:0000256" key="1">
    <source>
        <dbReference type="ARBA" id="ARBA00004761"/>
    </source>
</evidence>
<proteinExistence type="inferred from homology"/>
<evidence type="ECO:0000256" key="4">
    <source>
        <dbReference type="ARBA" id="ARBA00023239"/>
    </source>
</evidence>
<dbReference type="InterPro" id="IPR000887">
    <property type="entry name" value="Aldlse_KDPG_KHG"/>
</dbReference>
<protein>
    <submittedName>
        <fullName evidence="6">KDPG and KHG aldolase family protein</fullName>
    </submittedName>
</protein>
<accession>A0A139JQC2</accession>
<dbReference type="InterPro" id="IPR013785">
    <property type="entry name" value="Aldolase_TIM"/>
</dbReference>
<comment type="subunit">
    <text evidence="3">Homotrimer.</text>
</comment>
<organism evidence="6 7">
    <name type="scientific">Candidatus Phytoplasma oryzae</name>
    <dbReference type="NCBI Taxonomy" id="203274"/>
    <lineage>
        <taxon>Bacteria</taxon>
        <taxon>Bacillati</taxon>
        <taxon>Mycoplasmatota</taxon>
        <taxon>Mollicutes</taxon>
        <taxon>Acholeplasmatales</taxon>
        <taxon>Acholeplasmataceae</taxon>
        <taxon>Candidatus Phytoplasma</taxon>
        <taxon>16SrXI (Rice yellow dwarf group)</taxon>
    </lineage>
</organism>
<dbReference type="Gene3D" id="3.20.20.70">
    <property type="entry name" value="Aldolase class I"/>
    <property type="match status" value="1"/>
</dbReference>
<evidence type="ECO:0000256" key="5">
    <source>
        <dbReference type="ARBA" id="ARBA00023277"/>
    </source>
</evidence>
<dbReference type="PANTHER" id="PTHR30246:SF1">
    <property type="entry name" value="2-DEHYDRO-3-DEOXY-6-PHOSPHOGALACTONATE ALDOLASE-RELATED"/>
    <property type="match status" value="1"/>
</dbReference>
<dbReference type="SUPFAM" id="SSF51569">
    <property type="entry name" value="Aldolase"/>
    <property type="match status" value="1"/>
</dbReference>
<evidence type="ECO:0000313" key="6">
    <source>
        <dbReference type="EMBL" id="KXT29165.1"/>
    </source>
</evidence>
<dbReference type="AlphaFoldDB" id="A0A139JQC2"/>
<dbReference type="RefSeq" id="WP_066540479.1">
    <property type="nucleotide sequence ID" value="NZ_LTBM01000010.1"/>
</dbReference>
<dbReference type="EMBL" id="LTBM01000010">
    <property type="protein sequence ID" value="KXT29165.1"/>
    <property type="molecule type" value="Genomic_DNA"/>
</dbReference>
<keyword evidence="5" id="KW-0119">Carbohydrate metabolism</keyword>
<reference evidence="6 7" key="1">
    <citation type="submission" date="2016-02" db="EMBL/GenBank/DDBJ databases">
        <title>A draft genome sequence of Candidatus Phytoplasma oryzae strain Mbita1, the causative agent of Napier Grass stunt disease in Kenya.</title>
        <authorList>
            <person name="Fischer A."/>
            <person name="Santa-Cruz I."/>
            <person name="Wambua L."/>
            <person name="Olds C."/>
            <person name="Midega C."/>
            <person name="Dickinson M."/>
            <person name="Kawicha P."/>
            <person name="Khan Z."/>
            <person name="Masiga D."/>
            <person name="Jores J."/>
            <person name="Bernd S."/>
        </authorList>
    </citation>
    <scope>NUCLEOTIDE SEQUENCE [LARGE SCALE GENOMIC DNA]</scope>
    <source>
        <strain evidence="6">Mbita1</strain>
    </source>
</reference>
<comment type="pathway">
    <text evidence="1">Carbohydrate acid metabolism.</text>
</comment>